<keyword evidence="1" id="KW-1133">Transmembrane helix</keyword>
<keyword evidence="1" id="KW-0812">Transmembrane</keyword>
<dbReference type="EMBL" id="MCGN01000001">
    <property type="protein sequence ID" value="ORZ03087.1"/>
    <property type="molecule type" value="Genomic_DNA"/>
</dbReference>
<keyword evidence="4" id="KW-1185">Reference proteome</keyword>
<dbReference type="InterPro" id="IPR046714">
    <property type="entry name" value="DUF6787"/>
</dbReference>
<accession>A0A1X2HU29</accession>
<evidence type="ECO:0000256" key="1">
    <source>
        <dbReference type="SAM" id="Phobius"/>
    </source>
</evidence>
<name>A0A1X2HU29_SYNRA</name>
<evidence type="ECO:0000313" key="4">
    <source>
        <dbReference type="Proteomes" id="UP000242180"/>
    </source>
</evidence>
<dbReference type="InParanoid" id="A0A1X2HU29"/>
<dbReference type="Proteomes" id="UP000242180">
    <property type="component" value="Unassembled WGS sequence"/>
</dbReference>
<feature type="transmembrane region" description="Helical" evidence="1">
    <location>
        <begin position="64"/>
        <end position="86"/>
    </location>
</feature>
<dbReference type="OrthoDB" id="270912at2759"/>
<keyword evidence="1" id="KW-0472">Membrane</keyword>
<feature type="transmembrane region" description="Helical" evidence="1">
    <location>
        <begin position="32"/>
        <end position="52"/>
    </location>
</feature>
<gene>
    <name evidence="3" type="ORF">BCR43DRAFT_482721</name>
</gene>
<proteinExistence type="predicted"/>
<evidence type="ECO:0000313" key="3">
    <source>
        <dbReference type="EMBL" id="ORZ03087.1"/>
    </source>
</evidence>
<dbReference type="AlphaFoldDB" id="A0A1X2HU29"/>
<comment type="caution">
    <text evidence="3">The sequence shown here is derived from an EMBL/GenBank/DDBJ whole genome shotgun (WGS) entry which is preliminary data.</text>
</comment>
<evidence type="ECO:0000259" key="2">
    <source>
        <dbReference type="Pfam" id="PF20584"/>
    </source>
</evidence>
<dbReference type="Pfam" id="PF20584">
    <property type="entry name" value="DUF6787"/>
    <property type="match status" value="1"/>
</dbReference>
<protein>
    <recommendedName>
        <fullName evidence="2">DUF6787 domain-containing protein</fullName>
    </recommendedName>
</protein>
<organism evidence="3 4">
    <name type="scientific">Syncephalastrum racemosum</name>
    <name type="common">Filamentous fungus</name>
    <dbReference type="NCBI Taxonomy" id="13706"/>
    <lineage>
        <taxon>Eukaryota</taxon>
        <taxon>Fungi</taxon>
        <taxon>Fungi incertae sedis</taxon>
        <taxon>Mucoromycota</taxon>
        <taxon>Mucoromycotina</taxon>
        <taxon>Mucoromycetes</taxon>
        <taxon>Mucorales</taxon>
        <taxon>Syncephalastraceae</taxon>
        <taxon>Syncephalastrum</taxon>
    </lineage>
</organism>
<dbReference type="OMA" id="WRICIFA"/>
<feature type="domain" description="DUF6787" evidence="2">
    <location>
        <begin position="38"/>
        <end position="106"/>
    </location>
</feature>
<sequence>MAEYDHNADDLESARLLDDHYKSLEQRAARSLLWFWRFCIFGIVGSCSLKVSQHILRLIFTETFWYYYLSLFLLELIVYTLMLVIVGSCLGQRRFFCGVALRMWGWLLPSSTKERYYNALFPPIR</sequence>
<reference evidence="3 4" key="1">
    <citation type="submission" date="2016-07" db="EMBL/GenBank/DDBJ databases">
        <title>Pervasive Adenine N6-methylation of Active Genes in Fungi.</title>
        <authorList>
            <consortium name="DOE Joint Genome Institute"/>
            <person name="Mondo S.J."/>
            <person name="Dannebaum R.O."/>
            <person name="Kuo R.C."/>
            <person name="Labutti K."/>
            <person name="Haridas S."/>
            <person name="Kuo A."/>
            <person name="Salamov A."/>
            <person name="Ahrendt S.R."/>
            <person name="Lipzen A."/>
            <person name="Sullivan W."/>
            <person name="Andreopoulos W.B."/>
            <person name="Clum A."/>
            <person name="Lindquist E."/>
            <person name="Daum C."/>
            <person name="Ramamoorthy G.K."/>
            <person name="Gryganskyi A."/>
            <person name="Culley D."/>
            <person name="Magnuson J.K."/>
            <person name="James T.Y."/>
            <person name="O'Malley M.A."/>
            <person name="Stajich J.E."/>
            <person name="Spatafora J.W."/>
            <person name="Visel A."/>
            <person name="Grigoriev I.V."/>
        </authorList>
    </citation>
    <scope>NUCLEOTIDE SEQUENCE [LARGE SCALE GENOMIC DNA]</scope>
    <source>
        <strain evidence="3 4">NRRL 2496</strain>
    </source>
</reference>